<dbReference type="STRING" id="526226.Gbro_2216"/>
<dbReference type="PRINTS" id="PR00107">
    <property type="entry name" value="PHOSPHOCPHPR"/>
</dbReference>
<evidence type="ECO:0000313" key="8">
    <source>
        <dbReference type="Proteomes" id="UP000001219"/>
    </source>
</evidence>
<evidence type="ECO:0000256" key="1">
    <source>
        <dbReference type="ARBA" id="ARBA00003681"/>
    </source>
</evidence>
<dbReference type="AlphaFoldDB" id="D0LBQ0"/>
<dbReference type="RefSeq" id="WP_012834019.1">
    <property type="nucleotide sequence ID" value="NC_013441.1"/>
</dbReference>
<evidence type="ECO:0000256" key="3">
    <source>
        <dbReference type="ARBA" id="ARBA00020422"/>
    </source>
</evidence>
<dbReference type="GO" id="GO:0005737">
    <property type="term" value="C:cytoplasm"/>
    <property type="evidence" value="ECO:0007669"/>
    <property type="project" value="UniProtKB-SubCell"/>
</dbReference>
<organism evidence="7 8">
    <name type="scientific">Gordonia bronchialis (strain ATCC 25592 / DSM 43247 / BCRC 13721 / JCM 3198 / KCTC 3076 / NBRC 16047 / NCTC 10667)</name>
    <name type="common">Rhodococcus bronchialis</name>
    <dbReference type="NCBI Taxonomy" id="526226"/>
    <lineage>
        <taxon>Bacteria</taxon>
        <taxon>Bacillati</taxon>
        <taxon>Actinomycetota</taxon>
        <taxon>Actinomycetes</taxon>
        <taxon>Mycobacteriales</taxon>
        <taxon>Gordoniaceae</taxon>
        <taxon>Gordonia</taxon>
    </lineage>
</organism>
<dbReference type="InterPro" id="IPR035895">
    <property type="entry name" value="HPr-like_sf"/>
</dbReference>
<feature type="domain" description="HPr" evidence="6">
    <location>
        <begin position="1"/>
        <end position="86"/>
    </location>
</feature>
<sequence>MPSTTATVGSAVGLHARPATIIAEAAAEAGSPVTLALEGGDPVDAGSALMIMTLGAEKGTKVVVTADDQSTLDTIVKLVESDLDAE</sequence>
<dbReference type="CDD" id="cd00367">
    <property type="entry name" value="PTS-HPr_like"/>
    <property type="match status" value="1"/>
</dbReference>
<dbReference type="InterPro" id="IPR000032">
    <property type="entry name" value="HPr-like"/>
</dbReference>
<dbReference type="Pfam" id="PF00381">
    <property type="entry name" value="PTS-HPr"/>
    <property type="match status" value="1"/>
</dbReference>
<dbReference type="PROSITE" id="PS51350">
    <property type="entry name" value="PTS_HPR_DOM"/>
    <property type="match status" value="1"/>
</dbReference>
<dbReference type="PANTHER" id="PTHR33705:SF2">
    <property type="entry name" value="PHOSPHOCARRIER PROTEIN NPR"/>
    <property type="match status" value="1"/>
</dbReference>
<reference evidence="7 8" key="2">
    <citation type="journal article" date="2010" name="Stand. Genomic Sci.">
        <title>Complete genome sequence of Gordonia bronchialis type strain (3410).</title>
        <authorList>
            <person name="Ivanova N."/>
            <person name="Sikorski J."/>
            <person name="Jando M."/>
            <person name="Lapidus A."/>
            <person name="Nolan M."/>
            <person name="Lucas S."/>
            <person name="Del Rio T.G."/>
            <person name="Tice H."/>
            <person name="Copeland A."/>
            <person name="Cheng J.F."/>
            <person name="Chen F."/>
            <person name="Bruce D."/>
            <person name="Goodwin L."/>
            <person name="Pitluck S."/>
            <person name="Mavromatis K."/>
            <person name="Ovchinnikova G."/>
            <person name="Pati A."/>
            <person name="Chen A."/>
            <person name="Palaniappan K."/>
            <person name="Land M."/>
            <person name="Hauser L."/>
            <person name="Chang Y.J."/>
            <person name="Jeffries C.D."/>
            <person name="Chain P."/>
            <person name="Saunders E."/>
            <person name="Han C."/>
            <person name="Detter J.C."/>
            <person name="Brettin T."/>
            <person name="Rohde M."/>
            <person name="Goker M."/>
            <person name="Bristow J."/>
            <person name="Eisen J.A."/>
            <person name="Markowitz V."/>
            <person name="Hugenholtz P."/>
            <person name="Klenk H.P."/>
            <person name="Kyrpides N.C."/>
        </authorList>
    </citation>
    <scope>NUCLEOTIDE SEQUENCE [LARGE SCALE GENOMIC DNA]</scope>
    <source>
        <strain evidence="8">ATCC 25592 / DSM 43247 / BCRC 13721 / JCM 3198 / KCTC 3076 / NBRC 16047 / NCTC 10667</strain>
    </source>
</reference>
<dbReference type="NCBIfam" id="TIGR01003">
    <property type="entry name" value="PTS_HPr_family"/>
    <property type="match status" value="1"/>
</dbReference>
<dbReference type="EMBL" id="CP001802">
    <property type="protein sequence ID" value="ACY21464.1"/>
    <property type="molecule type" value="Genomic_DNA"/>
</dbReference>
<keyword evidence="4" id="KW-0963">Cytoplasm</keyword>
<dbReference type="PROSITE" id="PS00369">
    <property type="entry name" value="PTS_HPR_HIS"/>
    <property type="match status" value="1"/>
</dbReference>
<dbReference type="InterPro" id="IPR050399">
    <property type="entry name" value="HPr"/>
</dbReference>
<reference evidence="8" key="1">
    <citation type="submission" date="2009-10" db="EMBL/GenBank/DDBJ databases">
        <title>The complete chromosome of Gordonia bronchialis DSM 43247.</title>
        <authorList>
            <consortium name="US DOE Joint Genome Institute (JGI-PGF)"/>
            <person name="Lucas S."/>
            <person name="Copeland A."/>
            <person name="Lapidus A."/>
            <person name="Glavina del Rio T."/>
            <person name="Dalin E."/>
            <person name="Tice H."/>
            <person name="Bruce D."/>
            <person name="Goodwin L."/>
            <person name="Pitluck S."/>
            <person name="Kyrpides N."/>
            <person name="Mavromatis K."/>
            <person name="Ivanova N."/>
            <person name="Ovchinnikova G."/>
            <person name="Saunders E."/>
            <person name="Brettin T."/>
            <person name="Detter J.C."/>
            <person name="Han C."/>
            <person name="Larimer F."/>
            <person name="Land M."/>
            <person name="Hauser L."/>
            <person name="Markowitz V."/>
            <person name="Cheng J.-F."/>
            <person name="Hugenholtz P."/>
            <person name="Woyke T."/>
            <person name="Wu D."/>
            <person name="Jando M."/>
            <person name="Schneider S."/>
            <person name="Goeker M."/>
            <person name="Klenk H.-P."/>
            <person name="Eisen J.A."/>
        </authorList>
    </citation>
    <scope>NUCLEOTIDE SEQUENCE [LARGE SCALE GENOMIC DNA]</scope>
    <source>
        <strain evidence="8">ATCC 25592 / DSM 43247 / BCRC 13721 / JCM 3198 / KCTC 3076 / NBRC 16047 / NCTC 10667</strain>
    </source>
</reference>
<keyword evidence="5" id="KW-0598">Phosphotransferase system</keyword>
<dbReference type="HOGENOM" id="CLU_136230_3_2_11"/>
<accession>D0LBQ0</accession>
<dbReference type="Proteomes" id="UP000001219">
    <property type="component" value="Chromosome"/>
</dbReference>
<evidence type="ECO:0000313" key="7">
    <source>
        <dbReference type="EMBL" id="ACY21464.1"/>
    </source>
</evidence>
<proteinExistence type="predicted"/>
<comment type="subcellular location">
    <subcellularLocation>
        <location evidence="2">Cytoplasm</location>
    </subcellularLocation>
</comment>
<dbReference type="OrthoDB" id="9809047at2"/>
<gene>
    <name evidence="7" type="ordered locus">Gbro_2216</name>
</gene>
<keyword evidence="8" id="KW-1185">Reference proteome</keyword>
<evidence type="ECO:0000256" key="2">
    <source>
        <dbReference type="ARBA" id="ARBA00004496"/>
    </source>
</evidence>
<name>D0LBQ0_GORB4</name>
<dbReference type="PANTHER" id="PTHR33705">
    <property type="entry name" value="PHOSPHOCARRIER PROTEIN HPR"/>
    <property type="match status" value="1"/>
</dbReference>
<dbReference type="SUPFAM" id="SSF55594">
    <property type="entry name" value="HPr-like"/>
    <property type="match status" value="1"/>
</dbReference>
<protein>
    <recommendedName>
        <fullName evidence="3">Phosphocarrier protein HPr</fullName>
    </recommendedName>
</protein>
<dbReference type="GO" id="GO:0009401">
    <property type="term" value="P:phosphoenolpyruvate-dependent sugar phosphotransferase system"/>
    <property type="evidence" value="ECO:0007669"/>
    <property type="project" value="UniProtKB-KW"/>
</dbReference>
<evidence type="ECO:0000256" key="4">
    <source>
        <dbReference type="ARBA" id="ARBA00022490"/>
    </source>
</evidence>
<dbReference type="Gene3D" id="3.30.1340.10">
    <property type="entry name" value="HPr-like"/>
    <property type="match status" value="1"/>
</dbReference>
<evidence type="ECO:0000259" key="6">
    <source>
        <dbReference type="PROSITE" id="PS51350"/>
    </source>
</evidence>
<dbReference type="eggNOG" id="COG1925">
    <property type="taxonomic scope" value="Bacteria"/>
</dbReference>
<comment type="function">
    <text evidence="1">General (non sugar-specific) component of the phosphoenolpyruvate-dependent sugar phosphotransferase system (sugar PTS). This major carbohydrate active-transport system catalyzes the phosphorylation of incoming sugar substrates concomitantly with their translocation across the cell membrane. The phosphoryl group from phosphoenolpyruvate (PEP) is transferred to the phosphoryl carrier protein HPr by enzyme I. Phospho-HPr then transfers it to the PTS EIIA domain.</text>
</comment>
<dbReference type="KEGG" id="gbr:Gbro_2216"/>
<evidence type="ECO:0000256" key="5">
    <source>
        <dbReference type="ARBA" id="ARBA00022683"/>
    </source>
</evidence>
<dbReference type="InterPro" id="IPR001020">
    <property type="entry name" value="PTS_HPr_His_P_site"/>
</dbReference>